<feature type="domain" description="Cyclic nucleotide-binding" evidence="1">
    <location>
        <begin position="15"/>
        <end position="100"/>
    </location>
</feature>
<dbReference type="Pfam" id="PF00027">
    <property type="entry name" value="cNMP_binding"/>
    <property type="match status" value="1"/>
</dbReference>
<dbReference type="CDD" id="cd00038">
    <property type="entry name" value="CAP_ED"/>
    <property type="match status" value="1"/>
</dbReference>
<evidence type="ECO:0000313" key="2">
    <source>
        <dbReference type="EMBL" id="MFC0210156.1"/>
    </source>
</evidence>
<dbReference type="InterPro" id="IPR018490">
    <property type="entry name" value="cNMP-bd_dom_sf"/>
</dbReference>
<name>A0ABV6DBX3_9HYPH</name>
<sequence length="191" mass="20713">MSDCIARLFSGGAEHRLAASDPLFHSGDRVGHMFLVIDGEIGLSRQTSMGTALRVQTARPGQVLAEASAYSDVYHCDARANAESTVSCISVGTFRSRLNRDQSASDAWAAHLALAVQSARMGAEIRTLRTVAERLDTWLGEKGKLPEKGAWTDLAAELGVSREALYRELGKRRRRKGLSDILCLRPVSVTG</sequence>
<dbReference type="InterPro" id="IPR014710">
    <property type="entry name" value="RmlC-like_jellyroll"/>
</dbReference>
<dbReference type="Proteomes" id="UP001589755">
    <property type="component" value="Unassembled WGS sequence"/>
</dbReference>
<evidence type="ECO:0000259" key="1">
    <source>
        <dbReference type="Pfam" id="PF00027"/>
    </source>
</evidence>
<organism evidence="2 3">
    <name type="scientific">Chelativorans intermedius</name>
    <dbReference type="NCBI Taxonomy" id="515947"/>
    <lineage>
        <taxon>Bacteria</taxon>
        <taxon>Pseudomonadati</taxon>
        <taxon>Pseudomonadota</taxon>
        <taxon>Alphaproteobacteria</taxon>
        <taxon>Hyphomicrobiales</taxon>
        <taxon>Phyllobacteriaceae</taxon>
        <taxon>Chelativorans</taxon>
    </lineage>
</organism>
<proteinExistence type="predicted"/>
<dbReference type="RefSeq" id="WP_261522611.1">
    <property type="nucleotide sequence ID" value="NZ_JAODNW010000032.1"/>
</dbReference>
<keyword evidence="3" id="KW-1185">Reference proteome</keyword>
<dbReference type="SUPFAM" id="SSF51206">
    <property type="entry name" value="cAMP-binding domain-like"/>
    <property type="match status" value="1"/>
</dbReference>
<comment type="caution">
    <text evidence="2">The sequence shown here is derived from an EMBL/GenBank/DDBJ whole genome shotgun (WGS) entry which is preliminary data.</text>
</comment>
<dbReference type="InterPro" id="IPR000595">
    <property type="entry name" value="cNMP-bd_dom"/>
</dbReference>
<accession>A0ABV6DBX3</accession>
<reference evidence="2 3" key="1">
    <citation type="submission" date="2024-09" db="EMBL/GenBank/DDBJ databases">
        <authorList>
            <person name="Sun Q."/>
            <person name="Mori K."/>
        </authorList>
    </citation>
    <scope>NUCLEOTIDE SEQUENCE [LARGE SCALE GENOMIC DNA]</scope>
    <source>
        <strain evidence="2 3">CCM 8543</strain>
    </source>
</reference>
<dbReference type="EMBL" id="JBHLXD010000041">
    <property type="protein sequence ID" value="MFC0210156.1"/>
    <property type="molecule type" value="Genomic_DNA"/>
</dbReference>
<evidence type="ECO:0000313" key="3">
    <source>
        <dbReference type="Proteomes" id="UP001589755"/>
    </source>
</evidence>
<protein>
    <submittedName>
        <fullName evidence="2">Crp/Fnr family transcriptional regulator</fullName>
    </submittedName>
</protein>
<gene>
    <name evidence="2" type="ORF">ACFFJ2_17295</name>
</gene>
<dbReference type="Gene3D" id="2.60.120.10">
    <property type="entry name" value="Jelly Rolls"/>
    <property type="match status" value="1"/>
</dbReference>